<gene>
    <name evidence="3" type="ORF">Tci_050581</name>
</gene>
<protein>
    <recommendedName>
        <fullName evidence="2">Retrovirus-related Pol polyprotein from transposon TNT 1-94-like beta-barrel domain-containing protein</fullName>
    </recommendedName>
</protein>
<sequence>MVVGDEDIKLLVRTCGKDLRSSKINTCESFFEDGLMYISRYCNKLRTLCSKNNRLVVEANGEWLRELALRNMAIKTFHFGYPFDRYDVKDVTSLAKDCCNPLVSLKISRCILNELREALRHDVRLEDFPGAYGRNLVYLSLKSTGEFDTGLVELLKDIPLENRIRVMLTGCNKLERLDIILRLGGLTDVGSGYNGKYGLECAHAAWVKRQKEIGVLMLMTMEPDLQWNSETLGAYDMLKELKTLFAQQEKQELLQTMREFHEYDCFVQNYNMHGMGKMSTKGPEKQKQNKQPQLAARGNNKGKGKSKLAYVPKPKIPPPPKKEDPAKDSNKKLPQVASTSGIYTLELFTFPGKSWVYDTGYGTHICNTNHGFKRSRKLKPGALSLYMGNGQRAAIEAIGSYDLCFSSGLVIVVHNCHYAPFITRGVILVSHLHISKKRIEKLQHDGLLNSIDTKSFKKCVSCFSGKMARKPYSHQVERAKDLLGLIHTDVCGHLESCQDKEQATSSPSLTTLVVMVIFTC</sequence>
<feature type="region of interest" description="Disordered" evidence="1">
    <location>
        <begin position="276"/>
        <end position="333"/>
    </location>
</feature>
<accession>A0A6L2MXJ7</accession>
<comment type="caution">
    <text evidence="3">The sequence shown here is derived from an EMBL/GenBank/DDBJ whole genome shotgun (WGS) entry which is preliminary data.</text>
</comment>
<dbReference type="InterPro" id="IPR054722">
    <property type="entry name" value="PolX-like_BBD"/>
</dbReference>
<evidence type="ECO:0000256" key="1">
    <source>
        <dbReference type="SAM" id="MobiDB-lite"/>
    </source>
</evidence>
<feature type="compositionally biased region" description="Basic and acidic residues" evidence="1">
    <location>
        <begin position="320"/>
        <end position="331"/>
    </location>
</feature>
<dbReference type="Pfam" id="PF22936">
    <property type="entry name" value="Pol_BBD"/>
    <property type="match status" value="1"/>
</dbReference>
<name>A0A6L2MXJ7_TANCI</name>
<proteinExistence type="predicted"/>
<reference evidence="3" key="1">
    <citation type="journal article" date="2019" name="Sci. Rep.">
        <title>Draft genome of Tanacetum cinerariifolium, the natural source of mosquito coil.</title>
        <authorList>
            <person name="Yamashiro T."/>
            <person name="Shiraishi A."/>
            <person name="Satake H."/>
            <person name="Nakayama K."/>
        </authorList>
    </citation>
    <scope>NUCLEOTIDE SEQUENCE</scope>
</reference>
<feature type="domain" description="Retrovirus-related Pol polyprotein from transposon TNT 1-94-like beta-barrel" evidence="2">
    <location>
        <begin position="355"/>
        <end position="433"/>
    </location>
</feature>
<dbReference type="EMBL" id="BKCJ010007707">
    <property type="protein sequence ID" value="GEU78603.1"/>
    <property type="molecule type" value="Genomic_DNA"/>
</dbReference>
<organism evidence="3">
    <name type="scientific">Tanacetum cinerariifolium</name>
    <name type="common">Dalmatian daisy</name>
    <name type="synonym">Chrysanthemum cinerariifolium</name>
    <dbReference type="NCBI Taxonomy" id="118510"/>
    <lineage>
        <taxon>Eukaryota</taxon>
        <taxon>Viridiplantae</taxon>
        <taxon>Streptophyta</taxon>
        <taxon>Embryophyta</taxon>
        <taxon>Tracheophyta</taxon>
        <taxon>Spermatophyta</taxon>
        <taxon>Magnoliopsida</taxon>
        <taxon>eudicotyledons</taxon>
        <taxon>Gunneridae</taxon>
        <taxon>Pentapetalae</taxon>
        <taxon>asterids</taxon>
        <taxon>campanulids</taxon>
        <taxon>Asterales</taxon>
        <taxon>Asteraceae</taxon>
        <taxon>Asteroideae</taxon>
        <taxon>Anthemideae</taxon>
        <taxon>Anthemidinae</taxon>
        <taxon>Tanacetum</taxon>
    </lineage>
</organism>
<dbReference type="AlphaFoldDB" id="A0A6L2MXJ7"/>
<dbReference type="InterPro" id="IPR032675">
    <property type="entry name" value="LRR_dom_sf"/>
</dbReference>
<dbReference type="Gene3D" id="3.80.10.10">
    <property type="entry name" value="Ribonuclease Inhibitor"/>
    <property type="match status" value="1"/>
</dbReference>
<evidence type="ECO:0000313" key="3">
    <source>
        <dbReference type="EMBL" id="GEU78603.1"/>
    </source>
</evidence>
<evidence type="ECO:0000259" key="2">
    <source>
        <dbReference type="Pfam" id="PF22936"/>
    </source>
</evidence>